<dbReference type="InterPro" id="IPR003439">
    <property type="entry name" value="ABC_transporter-like_ATP-bd"/>
</dbReference>
<dbReference type="GO" id="GO:0005524">
    <property type="term" value="F:ATP binding"/>
    <property type="evidence" value="ECO:0007669"/>
    <property type="project" value="UniProtKB-KW"/>
</dbReference>
<name>A0A0A7LC37_9ARCH</name>
<dbReference type="PROSITE" id="PS00211">
    <property type="entry name" value="ABC_TRANSPORTER_1"/>
    <property type="match status" value="1"/>
</dbReference>
<dbReference type="PANTHER" id="PTHR42711:SF5">
    <property type="entry name" value="ABC TRANSPORTER ATP-BINDING PROTEIN NATA"/>
    <property type="match status" value="1"/>
</dbReference>
<proteinExistence type="inferred from homology"/>
<gene>
    <name evidence="6" type="primary">malK4</name>
    <name evidence="6" type="ORF">Mpt1_c07100</name>
</gene>
<dbReference type="HOGENOM" id="CLU_000604_1_2_2"/>
<dbReference type="InterPro" id="IPR017871">
    <property type="entry name" value="ABC_transporter-like_CS"/>
</dbReference>
<dbReference type="OrthoDB" id="31298at2157"/>
<dbReference type="STRING" id="1577791.Mpt1_c07100"/>
<dbReference type="Proteomes" id="UP000030787">
    <property type="component" value="Chromosome"/>
</dbReference>
<dbReference type="GeneID" id="24818378"/>
<keyword evidence="7" id="KW-1185">Reference proteome</keyword>
<dbReference type="PANTHER" id="PTHR42711">
    <property type="entry name" value="ABC TRANSPORTER ATP-BINDING PROTEIN"/>
    <property type="match status" value="1"/>
</dbReference>
<dbReference type="SMART" id="SM00382">
    <property type="entry name" value="AAA"/>
    <property type="match status" value="1"/>
</dbReference>
<reference evidence="6 7" key="1">
    <citation type="journal article" date="2014" name="Appl. Environ. Microbiol.">
        <title>Comparative Genome Analysis of 'Candidatus Methanoplasma termitum' Indicates a New Mode of Energy Metabolism in the Seventh Order of Methanogens.</title>
        <authorList>
            <person name="Lang K."/>
            <person name="Schuldes J."/>
            <person name="Klingl A."/>
            <person name="Poehlein A."/>
            <person name="Daniel R."/>
            <person name="Brune A."/>
        </authorList>
    </citation>
    <scope>NUCLEOTIDE SEQUENCE [LARGE SCALE GENOMIC DNA]</scope>
    <source>
        <strain evidence="7">Mpt1</strain>
    </source>
</reference>
<dbReference type="EC" id="3.6.3.19" evidence="6"/>
<evidence type="ECO:0000259" key="5">
    <source>
        <dbReference type="PROSITE" id="PS50893"/>
    </source>
</evidence>
<dbReference type="EMBL" id="CP010070">
    <property type="protein sequence ID" value="AIZ56594.1"/>
    <property type="molecule type" value="Genomic_DNA"/>
</dbReference>
<keyword evidence="2" id="KW-0813">Transport</keyword>
<dbReference type="Pfam" id="PF00005">
    <property type="entry name" value="ABC_tran"/>
    <property type="match status" value="1"/>
</dbReference>
<keyword evidence="4" id="KW-0067">ATP-binding</keyword>
<evidence type="ECO:0000256" key="1">
    <source>
        <dbReference type="ARBA" id="ARBA00005417"/>
    </source>
</evidence>
<organism evidence="6 7">
    <name type="scientific">Candidatus Methanoplasma termitum</name>
    <dbReference type="NCBI Taxonomy" id="1577791"/>
    <lineage>
        <taxon>Archaea</taxon>
        <taxon>Methanobacteriati</taxon>
        <taxon>Thermoplasmatota</taxon>
        <taxon>Thermoplasmata</taxon>
        <taxon>Methanomassiliicoccales</taxon>
        <taxon>Methanomassiliicoccaceae</taxon>
        <taxon>Candidatus Methanoplasma</taxon>
    </lineage>
</organism>
<dbReference type="Gene3D" id="3.40.50.300">
    <property type="entry name" value="P-loop containing nucleotide triphosphate hydrolases"/>
    <property type="match status" value="1"/>
</dbReference>
<dbReference type="InterPro" id="IPR003593">
    <property type="entry name" value="AAA+_ATPase"/>
</dbReference>
<evidence type="ECO:0000256" key="2">
    <source>
        <dbReference type="ARBA" id="ARBA00022448"/>
    </source>
</evidence>
<dbReference type="KEGG" id="mear:Mpt1_c07100"/>
<protein>
    <submittedName>
        <fullName evidence="6">MalK4 protein</fullName>
        <ecNumber evidence="6">3.6.3.19</ecNumber>
    </submittedName>
</protein>
<sequence>MDIIVVKGLVKKYGDETAVDGLDLTVAEGEIFGFLGPNGAGKTTTVRMISTLTSFSEGEISVGGYDVLKNPKEAKKLMGVIQQHISLDKDLTIRENMMHHAMLQKIPPKERKTKIETLAKHVGLEEYMERTVDSLSGGWKKRAAIVCSLIHEPKVLFMDEPTAGLDIQARRLLWDLIRQLNDNGTTIFLTSHYIEEIEVLCDTVGIIDKGKLIAYGAPSDLCNRIGSTAVEYYGQDHKTHYRYFRSRNEANDFVSTLGDRNTVLIRNTSLEDCFVELTGKKVGED</sequence>
<dbReference type="AlphaFoldDB" id="A0A0A7LC37"/>
<dbReference type="PROSITE" id="PS50893">
    <property type="entry name" value="ABC_TRANSPORTER_2"/>
    <property type="match status" value="1"/>
</dbReference>
<dbReference type="GO" id="GO:0016887">
    <property type="term" value="F:ATP hydrolysis activity"/>
    <property type="evidence" value="ECO:0007669"/>
    <property type="project" value="InterPro"/>
</dbReference>
<dbReference type="InterPro" id="IPR027417">
    <property type="entry name" value="P-loop_NTPase"/>
</dbReference>
<dbReference type="InterPro" id="IPR050763">
    <property type="entry name" value="ABC_transporter_ATP-binding"/>
</dbReference>
<keyword evidence="3" id="KW-0547">Nucleotide-binding</keyword>
<feature type="domain" description="ABC transporter" evidence="5">
    <location>
        <begin position="4"/>
        <end position="234"/>
    </location>
</feature>
<dbReference type="SUPFAM" id="SSF52540">
    <property type="entry name" value="P-loop containing nucleoside triphosphate hydrolases"/>
    <property type="match status" value="1"/>
</dbReference>
<accession>A0A0A7LC37</accession>
<dbReference type="RefSeq" id="WP_048112206.1">
    <property type="nucleotide sequence ID" value="NZ_CP010070.1"/>
</dbReference>
<keyword evidence="6" id="KW-0378">Hydrolase</keyword>
<evidence type="ECO:0000256" key="3">
    <source>
        <dbReference type="ARBA" id="ARBA00022741"/>
    </source>
</evidence>
<evidence type="ECO:0000256" key="4">
    <source>
        <dbReference type="ARBA" id="ARBA00022840"/>
    </source>
</evidence>
<comment type="similarity">
    <text evidence="1">Belongs to the ABC transporter superfamily.</text>
</comment>
<evidence type="ECO:0000313" key="7">
    <source>
        <dbReference type="Proteomes" id="UP000030787"/>
    </source>
</evidence>
<evidence type="ECO:0000313" key="6">
    <source>
        <dbReference type="EMBL" id="AIZ56594.1"/>
    </source>
</evidence>